<sequence length="76" mass="8710">MSSSQLPDERKNPFLPDAAALALILEDNLYQRRLLPETALPIFVDGWQISLEFAYKKANRSDLSLMMIEKLTQQSK</sequence>
<comment type="caution">
    <text evidence="1">The sequence shown here is derived from an EMBL/GenBank/DDBJ whole genome shotgun (WGS) entry which is preliminary data.</text>
</comment>
<dbReference type="EMBL" id="LSRX01001043">
    <property type="protein sequence ID" value="OLP84432.1"/>
    <property type="molecule type" value="Genomic_DNA"/>
</dbReference>
<evidence type="ECO:0000313" key="1">
    <source>
        <dbReference type="EMBL" id="OLP84432.1"/>
    </source>
</evidence>
<dbReference type="Proteomes" id="UP000186817">
    <property type="component" value="Unassembled WGS sequence"/>
</dbReference>
<protein>
    <submittedName>
        <fullName evidence="1">Uncharacterized protein</fullName>
    </submittedName>
</protein>
<reference evidence="1 2" key="1">
    <citation type="submission" date="2016-02" db="EMBL/GenBank/DDBJ databases">
        <title>Genome analysis of coral dinoflagellate symbionts highlights evolutionary adaptations to a symbiotic lifestyle.</title>
        <authorList>
            <person name="Aranda M."/>
            <person name="Li Y."/>
            <person name="Liew Y.J."/>
            <person name="Baumgarten S."/>
            <person name="Simakov O."/>
            <person name="Wilson M."/>
            <person name="Piel J."/>
            <person name="Ashoor H."/>
            <person name="Bougouffa S."/>
            <person name="Bajic V.B."/>
            <person name="Ryu T."/>
            <person name="Ravasi T."/>
            <person name="Bayer T."/>
            <person name="Micklem G."/>
            <person name="Kim H."/>
            <person name="Bhak J."/>
            <person name="Lajeunesse T.C."/>
            <person name="Voolstra C.R."/>
        </authorList>
    </citation>
    <scope>NUCLEOTIDE SEQUENCE [LARGE SCALE GENOMIC DNA]</scope>
    <source>
        <strain evidence="1 2">CCMP2467</strain>
    </source>
</reference>
<gene>
    <name evidence="1" type="ORF">AK812_SmicGene34708</name>
</gene>
<proteinExistence type="predicted"/>
<organism evidence="1 2">
    <name type="scientific">Symbiodinium microadriaticum</name>
    <name type="common">Dinoflagellate</name>
    <name type="synonym">Zooxanthella microadriatica</name>
    <dbReference type="NCBI Taxonomy" id="2951"/>
    <lineage>
        <taxon>Eukaryota</taxon>
        <taxon>Sar</taxon>
        <taxon>Alveolata</taxon>
        <taxon>Dinophyceae</taxon>
        <taxon>Suessiales</taxon>
        <taxon>Symbiodiniaceae</taxon>
        <taxon>Symbiodinium</taxon>
    </lineage>
</organism>
<accession>A0A1Q9CNC8</accession>
<evidence type="ECO:0000313" key="2">
    <source>
        <dbReference type="Proteomes" id="UP000186817"/>
    </source>
</evidence>
<dbReference type="AlphaFoldDB" id="A0A1Q9CNC8"/>
<name>A0A1Q9CNC8_SYMMI</name>
<keyword evidence="2" id="KW-1185">Reference proteome</keyword>